<evidence type="ECO:0000313" key="13">
    <source>
        <dbReference type="Proteomes" id="UP000186594"/>
    </source>
</evidence>
<dbReference type="OMA" id="LCRLCML"/>
<dbReference type="GO" id="GO:0050291">
    <property type="term" value="F:sphingosine N-acyltransferase activity"/>
    <property type="evidence" value="ECO:0007669"/>
    <property type="project" value="InterPro"/>
</dbReference>
<dbReference type="STRING" id="1198029.A0A1U7LVB1"/>
<evidence type="ECO:0000256" key="4">
    <source>
        <dbReference type="ARBA" id="ARBA00022692"/>
    </source>
</evidence>
<dbReference type="PROSITE" id="PS50922">
    <property type="entry name" value="TLC"/>
    <property type="match status" value="1"/>
</dbReference>
<dbReference type="GO" id="GO:0005789">
    <property type="term" value="C:endoplasmic reticulum membrane"/>
    <property type="evidence" value="ECO:0007669"/>
    <property type="project" value="UniProtKB-SubCell"/>
</dbReference>
<feature type="transmembrane region" description="Helical" evidence="10">
    <location>
        <begin position="308"/>
        <end position="326"/>
    </location>
</feature>
<keyword evidence="7 9" id="KW-0472">Membrane</keyword>
<comment type="subcellular location">
    <subcellularLocation>
        <location evidence="1">Endoplasmic reticulum membrane</location>
        <topology evidence="1">Multi-pass membrane protein</topology>
    </subcellularLocation>
</comment>
<evidence type="ECO:0000256" key="5">
    <source>
        <dbReference type="ARBA" id="ARBA00022824"/>
    </source>
</evidence>
<feature type="transmembrane region" description="Helical" evidence="10">
    <location>
        <begin position="165"/>
        <end position="187"/>
    </location>
</feature>
<accession>A0A1U7LVB1</accession>
<keyword evidence="4 9" id="KW-0812">Transmembrane</keyword>
<dbReference type="SMART" id="SM00724">
    <property type="entry name" value="TLC"/>
    <property type="match status" value="1"/>
</dbReference>
<evidence type="ECO:0000256" key="2">
    <source>
        <dbReference type="ARBA" id="ARBA00009808"/>
    </source>
</evidence>
<keyword evidence="13" id="KW-1185">Reference proteome</keyword>
<evidence type="ECO:0000256" key="8">
    <source>
        <dbReference type="ARBA" id="ARBA00023180"/>
    </source>
</evidence>
<evidence type="ECO:0000256" key="3">
    <source>
        <dbReference type="ARBA" id="ARBA00022679"/>
    </source>
</evidence>
<keyword evidence="12" id="KW-0012">Acyltransferase</keyword>
<evidence type="ECO:0000256" key="7">
    <source>
        <dbReference type="ARBA" id="ARBA00023136"/>
    </source>
</evidence>
<feature type="transmembrane region" description="Helical" evidence="10">
    <location>
        <begin position="346"/>
        <end position="365"/>
    </location>
</feature>
<protein>
    <submittedName>
        <fullName evidence="12">Sphingosine N-acyltransferase lac1</fullName>
    </submittedName>
</protein>
<dbReference type="GO" id="GO:0046513">
    <property type="term" value="P:ceramide biosynthetic process"/>
    <property type="evidence" value="ECO:0007669"/>
    <property type="project" value="InterPro"/>
</dbReference>
<evidence type="ECO:0000313" key="12">
    <source>
        <dbReference type="EMBL" id="OLL26597.1"/>
    </source>
</evidence>
<keyword evidence="8" id="KW-0325">Glycoprotein</keyword>
<comment type="similarity">
    <text evidence="2">Belongs to the sphingosine N-acyltransferase family.</text>
</comment>
<proteinExistence type="inferred from homology"/>
<dbReference type="Proteomes" id="UP000186594">
    <property type="component" value="Unassembled WGS sequence"/>
</dbReference>
<feature type="transmembrane region" description="Helical" evidence="10">
    <location>
        <begin position="285"/>
        <end position="301"/>
    </location>
</feature>
<dbReference type="Pfam" id="PF03798">
    <property type="entry name" value="TRAM_LAG1_CLN8"/>
    <property type="match status" value="1"/>
</dbReference>
<feature type="transmembrane region" description="Helical" evidence="10">
    <location>
        <begin position="207"/>
        <end position="227"/>
    </location>
</feature>
<reference evidence="12 13" key="1">
    <citation type="submission" date="2016-04" db="EMBL/GenBank/DDBJ databases">
        <title>Evolutionary innovation and constraint leading to complex multicellularity in the Ascomycota.</title>
        <authorList>
            <person name="Cisse O."/>
            <person name="Nguyen A."/>
            <person name="Hewitt D.A."/>
            <person name="Jedd G."/>
            <person name="Stajich J.E."/>
        </authorList>
    </citation>
    <scope>NUCLEOTIDE SEQUENCE [LARGE SCALE GENOMIC DNA]</scope>
    <source>
        <strain evidence="12 13">DAH-3</strain>
    </source>
</reference>
<evidence type="ECO:0000256" key="10">
    <source>
        <dbReference type="SAM" id="Phobius"/>
    </source>
</evidence>
<dbReference type="AlphaFoldDB" id="A0A1U7LVB1"/>
<keyword evidence="5" id="KW-0256">Endoplasmic reticulum</keyword>
<evidence type="ECO:0000259" key="11">
    <source>
        <dbReference type="PROSITE" id="PS50922"/>
    </source>
</evidence>
<name>A0A1U7LVB1_NEOID</name>
<dbReference type="OrthoDB" id="3053196at2759"/>
<dbReference type="PANTHER" id="PTHR12560">
    <property type="entry name" value="LONGEVITY ASSURANCE FACTOR 1 LAG1"/>
    <property type="match status" value="1"/>
</dbReference>
<comment type="caution">
    <text evidence="12">The sequence shown here is derived from an EMBL/GenBank/DDBJ whole genome shotgun (WGS) entry which is preliminary data.</text>
</comment>
<dbReference type="InterPro" id="IPR006634">
    <property type="entry name" value="TLC-dom"/>
</dbReference>
<evidence type="ECO:0000256" key="6">
    <source>
        <dbReference type="ARBA" id="ARBA00022989"/>
    </source>
</evidence>
<feature type="transmembrane region" description="Helical" evidence="10">
    <location>
        <begin position="239"/>
        <end position="265"/>
    </location>
</feature>
<organism evidence="12 13">
    <name type="scientific">Neolecta irregularis (strain DAH-3)</name>
    <dbReference type="NCBI Taxonomy" id="1198029"/>
    <lineage>
        <taxon>Eukaryota</taxon>
        <taxon>Fungi</taxon>
        <taxon>Dikarya</taxon>
        <taxon>Ascomycota</taxon>
        <taxon>Taphrinomycotina</taxon>
        <taxon>Neolectales</taxon>
        <taxon>Neolectaceae</taxon>
        <taxon>Neolecta</taxon>
    </lineage>
</organism>
<evidence type="ECO:0000256" key="9">
    <source>
        <dbReference type="PROSITE-ProRule" id="PRU00205"/>
    </source>
</evidence>
<keyword evidence="3 12" id="KW-0808">Transferase</keyword>
<dbReference type="InterPro" id="IPR016439">
    <property type="entry name" value="Lag1/Lac1-like"/>
</dbReference>
<dbReference type="EMBL" id="LXFE01000161">
    <property type="protein sequence ID" value="OLL26597.1"/>
    <property type="molecule type" value="Genomic_DNA"/>
</dbReference>
<evidence type="ECO:0000256" key="1">
    <source>
        <dbReference type="ARBA" id="ARBA00004477"/>
    </source>
</evidence>
<sequence length="385" mass="44920">MSRRLSMTIEQVSVDPAVPYTPIDDFPKRLQVKHGSLPKNLGIRPWQRYRSLARRKSWSINSRGENGTDPDAVPPLTALSIMFGLYLLNPTSHNPIHRALFVSYPVSNKGYSKGLHDITFVIFYIIVFSAFREFVMHEILKPLAKLNGLRNPAKVLRFMEQGYSLVYFSLSTAFGLYNMYGTDLWYFHTRAFFEEYPHKILPGAFKVYYLLQAAYWVQQIVILILQIERPRKDFKEFTLHHIVTCMLVIGSYMLHFTHMGLAVFITMDSSDVFLSLSKLLNYVKSRFLAPVFVVFVLEWIYARHYLSVRLLICTVTEFLSIGPNMLDWDAGLYKSWLSQSACFSLLLTLQLVNYYWLGLILRIAYRYAFKNIARDDRSEDEEKEE</sequence>
<gene>
    <name evidence="12" type="ORF">NEOLI_003151</name>
</gene>
<dbReference type="PANTHER" id="PTHR12560:SF11">
    <property type="entry name" value="CERAMIDE SYNTHASE LAC1-RELATED"/>
    <property type="match status" value="1"/>
</dbReference>
<feature type="domain" description="TLC" evidence="11">
    <location>
        <begin position="153"/>
        <end position="369"/>
    </location>
</feature>
<keyword evidence="6 10" id="KW-1133">Transmembrane helix</keyword>